<feature type="transmembrane region" description="Helical" evidence="6">
    <location>
        <begin position="451"/>
        <end position="473"/>
    </location>
</feature>
<dbReference type="InterPro" id="IPR045225">
    <property type="entry name" value="Uracil/uridine/allantoin_perm"/>
</dbReference>
<reference evidence="7" key="1">
    <citation type="journal article" date="2022" name="bioRxiv">
        <title>Deciphering the potential niche of two novel black yeast fungi from a biological soil crust based on their genomes, phenotypes, and melanin regulation.</title>
        <authorList>
            <consortium name="DOE Joint Genome Institute"/>
            <person name="Carr E.C."/>
            <person name="Barton Q."/>
            <person name="Grambo S."/>
            <person name="Sullivan M."/>
            <person name="Renfro C.M."/>
            <person name="Kuo A."/>
            <person name="Pangilinan J."/>
            <person name="Lipzen A."/>
            <person name="Keymanesh K."/>
            <person name="Savage E."/>
            <person name="Barry K."/>
            <person name="Grigoriev I.V."/>
            <person name="Riekhof W.R."/>
            <person name="Harris S.S."/>
        </authorList>
    </citation>
    <scope>NUCLEOTIDE SEQUENCE</scope>
    <source>
        <strain evidence="7">JF 03-4F</strain>
    </source>
</reference>
<dbReference type="GO" id="GO:0015205">
    <property type="term" value="F:nucleobase transmembrane transporter activity"/>
    <property type="evidence" value="ECO:0007669"/>
    <property type="project" value="TreeGrafter"/>
</dbReference>
<dbReference type="EMBL" id="MU404358">
    <property type="protein sequence ID" value="KAI1610570.1"/>
    <property type="molecule type" value="Genomic_DNA"/>
</dbReference>
<keyword evidence="3 6" id="KW-0812">Transmembrane</keyword>
<evidence type="ECO:0000256" key="4">
    <source>
        <dbReference type="ARBA" id="ARBA00022989"/>
    </source>
</evidence>
<dbReference type="PANTHER" id="PTHR30618">
    <property type="entry name" value="NCS1 FAMILY PURINE/PYRIMIDINE TRANSPORTER"/>
    <property type="match status" value="1"/>
</dbReference>
<evidence type="ECO:0000256" key="2">
    <source>
        <dbReference type="ARBA" id="ARBA00008974"/>
    </source>
</evidence>
<feature type="transmembrane region" description="Helical" evidence="6">
    <location>
        <begin position="339"/>
        <end position="358"/>
    </location>
</feature>
<accession>A0AAN6IB60</accession>
<gene>
    <name evidence="7" type="ORF">EDD36DRAFT_329306</name>
</gene>
<name>A0AAN6IB60_9EURO</name>
<feature type="transmembrane region" description="Helical" evidence="6">
    <location>
        <begin position="213"/>
        <end position="235"/>
    </location>
</feature>
<proteinExistence type="inferred from homology"/>
<feature type="transmembrane region" description="Helical" evidence="6">
    <location>
        <begin position="255"/>
        <end position="277"/>
    </location>
</feature>
<feature type="transmembrane region" description="Helical" evidence="6">
    <location>
        <begin position="297"/>
        <end position="319"/>
    </location>
</feature>
<dbReference type="GO" id="GO:0005886">
    <property type="term" value="C:plasma membrane"/>
    <property type="evidence" value="ECO:0007669"/>
    <property type="project" value="TreeGrafter"/>
</dbReference>
<dbReference type="Gene3D" id="1.10.4160.10">
    <property type="entry name" value="Hydantoin permease"/>
    <property type="match status" value="1"/>
</dbReference>
<feature type="transmembrane region" description="Helical" evidence="6">
    <location>
        <begin position="485"/>
        <end position="506"/>
    </location>
</feature>
<dbReference type="InterPro" id="IPR001248">
    <property type="entry name" value="Pur-cyt_permease"/>
</dbReference>
<dbReference type="Pfam" id="PF02133">
    <property type="entry name" value="Transp_cyt_pur"/>
    <property type="match status" value="1"/>
</dbReference>
<comment type="similarity">
    <text evidence="2">Belongs to the purine-cytosine permease (2.A.39) family.</text>
</comment>
<evidence type="ECO:0000256" key="6">
    <source>
        <dbReference type="SAM" id="Phobius"/>
    </source>
</evidence>
<dbReference type="AlphaFoldDB" id="A0AAN6IB60"/>
<keyword evidence="5 6" id="KW-0472">Membrane</keyword>
<feature type="transmembrane region" description="Helical" evidence="6">
    <location>
        <begin position="133"/>
        <end position="152"/>
    </location>
</feature>
<comment type="subcellular location">
    <subcellularLocation>
        <location evidence="1">Membrane</location>
        <topology evidence="1">Multi-pass membrane protein</topology>
    </subcellularLocation>
</comment>
<feature type="transmembrane region" description="Helical" evidence="6">
    <location>
        <begin position="378"/>
        <end position="398"/>
    </location>
</feature>
<sequence length="564" mass="61767">MLNISAERFSPKRLSPSRIKARIEPQLHLQVPMEKGVYKDPRWSNPDLDPIKPEDRTWGALDYWAYWCSDLLAPPLASTISAVMSLGFTARQTIPITFCGFLLCSGALTLTGKIGATYHIPFPVLVRSIFGMYGSYPVIVLRAFVAAMWTALLCVQAGDFLNNCITAIWPSFANFPNHLPESGGITSASLLCFMLYWIFQTILACMPIRKLRLLFLIKGIVVPPTFAALFLWGAIVTHGGGPLVTGPSKMTSPYMNTAFSALTALNSIIGLFSSMAVNFADFSRFSKNNLAGYNQVFALPIIGTLGALCPIFVTAAHSYQHGTFQWYMPAVIAQFDSRAAKFFTAFSFILATIGNQVAAGTYPFSNDVSGLCPKYINIFRATLIISVFCVVSNPWQIIKNASGLLAFLSGYSMFMGAICGVVCCHYYIIVKKKLNIHEMYNGDGIYRYNKIGVNWRAFFAFFVAIAPLVPGFAKSINNNLNVGKVWQVYTFSCLYGFTVSGLVYWVTCTYVSGLGSAMIDEAVYPPSTPRGGDLEVQSAASEQDVYGEKVGGVEVAVGAKELNV</sequence>
<evidence type="ECO:0000313" key="7">
    <source>
        <dbReference type="EMBL" id="KAI1610570.1"/>
    </source>
</evidence>
<protein>
    <submittedName>
        <fullName evidence="7">Permease for cytosine/purines, uracil, thiamine, allantoin-domain-containing protein</fullName>
    </submittedName>
</protein>
<dbReference type="Proteomes" id="UP001203852">
    <property type="component" value="Unassembled WGS sequence"/>
</dbReference>
<dbReference type="PANTHER" id="PTHR30618:SF0">
    <property type="entry name" value="PURINE-URACIL PERMEASE NCS1"/>
    <property type="match status" value="1"/>
</dbReference>
<evidence type="ECO:0000256" key="1">
    <source>
        <dbReference type="ARBA" id="ARBA00004141"/>
    </source>
</evidence>
<feature type="transmembrane region" description="Helical" evidence="6">
    <location>
        <begin position="94"/>
        <end position="112"/>
    </location>
</feature>
<feature type="transmembrane region" description="Helical" evidence="6">
    <location>
        <begin position="404"/>
        <end position="430"/>
    </location>
</feature>
<keyword evidence="4 6" id="KW-1133">Transmembrane helix</keyword>
<evidence type="ECO:0000256" key="3">
    <source>
        <dbReference type="ARBA" id="ARBA00022692"/>
    </source>
</evidence>
<keyword evidence="8" id="KW-1185">Reference proteome</keyword>
<evidence type="ECO:0000313" key="8">
    <source>
        <dbReference type="Proteomes" id="UP001203852"/>
    </source>
</evidence>
<organism evidence="7 8">
    <name type="scientific">Exophiala viscosa</name>
    <dbReference type="NCBI Taxonomy" id="2486360"/>
    <lineage>
        <taxon>Eukaryota</taxon>
        <taxon>Fungi</taxon>
        <taxon>Dikarya</taxon>
        <taxon>Ascomycota</taxon>
        <taxon>Pezizomycotina</taxon>
        <taxon>Eurotiomycetes</taxon>
        <taxon>Chaetothyriomycetidae</taxon>
        <taxon>Chaetothyriales</taxon>
        <taxon>Herpotrichiellaceae</taxon>
        <taxon>Exophiala</taxon>
    </lineage>
</organism>
<comment type="caution">
    <text evidence="7">The sequence shown here is derived from an EMBL/GenBank/DDBJ whole genome shotgun (WGS) entry which is preliminary data.</text>
</comment>
<evidence type="ECO:0000256" key="5">
    <source>
        <dbReference type="ARBA" id="ARBA00023136"/>
    </source>
</evidence>
<feature type="transmembrane region" description="Helical" evidence="6">
    <location>
        <begin position="185"/>
        <end position="206"/>
    </location>
</feature>